<gene>
    <name evidence="4" type="ORF">SOO65_11965</name>
</gene>
<evidence type="ECO:0000313" key="4">
    <source>
        <dbReference type="EMBL" id="WPU63403.1"/>
    </source>
</evidence>
<dbReference type="PROSITE" id="PS51257">
    <property type="entry name" value="PROKAR_LIPOPROTEIN"/>
    <property type="match status" value="1"/>
</dbReference>
<dbReference type="InterPro" id="IPR011330">
    <property type="entry name" value="Glyco_hydro/deAcase_b/a-brl"/>
</dbReference>
<organism evidence="4 5">
    <name type="scientific">Peredibacter starrii</name>
    <dbReference type="NCBI Taxonomy" id="28202"/>
    <lineage>
        <taxon>Bacteria</taxon>
        <taxon>Pseudomonadati</taxon>
        <taxon>Bdellovibrionota</taxon>
        <taxon>Bacteriovoracia</taxon>
        <taxon>Bacteriovoracales</taxon>
        <taxon>Bacteriovoracaceae</taxon>
        <taxon>Peredibacter</taxon>
    </lineage>
</organism>
<dbReference type="SUPFAM" id="SSF88713">
    <property type="entry name" value="Glycoside hydrolase/deacetylase"/>
    <property type="match status" value="1"/>
</dbReference>
<dbReference type="PANTHER" id="PTHR10587:SF133">
    <property type="entry name" value="CHITIN DEACETYLASE 1-RELATED"/>
    <property type="match status" value="1"/>
</dbReference>
<proteinExistence type="predicted"/>
<accession>A0AAX4HJJ6</accession>
<dbReference type="GO" id="GO:0016020">
    <property type="term" value="C:membrane"/>
    <property type="evidence" value="ECO:0007669"/>
    <property type="project" value="TreeGrafter"/>
</dbReference>
<feature type="domain" description="NodB homology" evidence="3">
    <location>
        <begin position="223"/>
        <end position="406"/>
    </location>
</feature>
<evidence type="ECO:0000256" key="2">
    <source>
        <dbReference type="ARBA" id="ARBA00022801"/>
    </source>
</evidence>
<dbReference type="PROSITE" id="PS51677">
    <property type="entry name" value="NODB"/>
    <property type="match status" value="1"/>
</dbReference>
<name>A0AAX4HJJ6_9BACT</name>
<sequence length="426" mass="48611">MLKWPFLLSMMVITGCGGFKLWNSKTTVQKREIASLSMQQLLQEETQSFSAEIDEKLLSIHSYYVIAQDNLIQFDDAIPGTTLEELYLQGPYLRLVASRTQMDEIHDELKDLWQYLHKNKDPKINILEERIREFSMLSVMATLSMEHLASTINLTLREVTVPSKAEIKKEYEEQDRRKEFQIYEQNIEHLSHLMKLKIRSSGIHFAPHEGKTGNITGQEFPSKVWAITFDDGPDSKVSPLVVNKLKEKNLKATFFQLGQKVEKDPKTAKLIRDAGMEIASHSYSHKLLTTVGGLTLEKEIKAATANMEKNLNIDIKYFRLPYGIGITTPNVRQQIADSNLIHVVYNIDTLDWLAQTPDMIVKRAKAMMKKTPRDSGILLFHDTNLRTVQASLELMNHVSGDGRRVCTVGEIVTQMNEGVETVCPKF</sequence>
<keyword evidence="2 4" id="KW-0378">Hydrolase</keyword>
<dbReference type="EC" id="3.-.-.-" evidence="4"/>
<dbReference type="Gene3D" id="3.20.20.370">
    <property type="entry name" value="Glycoside hydrolase/deacetylase"/>
    <property type="match status" value="1"/>
</dbReference>
<dbReference type="Proteomes" id="UP001324634">
    <property type="component" value="Chromosome"/>
</dbReference>
<dbReference type="GO" id="GO:0005975">
    <property type="term" value="P:carbohydrate metabolic process"/>
    <property type="evidence" value="ECO:0007669"/>
    <property type="project" value="InterPro"/>
</dbReference>
<keyword evidence="5" id="KW-1185">Reference proteome</keyword>
<dbReference type="PANTHER" id="PTHR10587">
    <property type="entry name" value="GLYCOSYL TRANSFERASE-RELATED"/>
    <property type="match status" value="1"/>
</dbReference>
<dbReference type="Pfam" id="PF01522">
    <property type="entry name" value="Polysacc_deac_1"/>
    <property type="match status" value="1"/>
</dbReference>
<protein>
    <submittedName>
        <fullName evidence="4">Polysaccharide deacetylase family protein</fullName>
        <ecNumber evidence="4">3.-.-.-</ecNumber>
    </submittedName>
</protein>
<dbReference type="RefSeq" id="WP_321390049.1">
    <property type="nucleotide sequence ID" value="NZ_CP139487.1"/>
</dbReference>
<dbReference type="AlphaFoldDB" id="A0AAX4HJJ6"/>
<evidence type="ECO:0000313" key="5">
    <source>
        <dbReference type="Proteomes" id="UP001324634"/>
    </source>
</evidence>
<keyword evidence="1" id="KW-0479">Metal-binding</keyword>
<dbReference type="InterPro" id="IPR050248">
    <property type="entry name" value="Polysacc_deacetylase_ArnD"/>
</dbReference>
<dbReference type="InterPro" id="IPR002509">
    <property type="entry name" value="NODB_dom"/>
</dbReference>
<dbReference type="EMBL" id="CP139487">
    <property type="protein sequence ID" value="WPU63403.1"/>
    <property type="molecule type" value="Genomic_DNA"/>
</dbReference>
<dbReference type="KEGG" id="psti:SOO65_11965"/>
<evidence type="ECO:0000256" key="1">
    <source>
        <dbReference type="ARBA" id="ARBA00022723"/>
    </source>
</evidence>
<evidence type="ECO:0000259" key="3">
    <source>
        <dbReference type="PROSITE" id="PS51677"/>
    </source>
</evidence>
<dbReference type="GO" id="GO:0016810">
    <property type="term" value="F:hydrolase activity, acting on carbon-nitrogen (but not peptide) bonds"/>
    <property type="evidence" value="ECO:0007669"/>
    <property type="project" value="InterPro"/>
</dbReference>
<reference evidence="4 5" key="1">
    <citation type="submission" date="2023-11" db="EMBL/GenBank/DDBJ databases">
        <title>Peredibacter starrii A3.12.</title>
        <authorList>
            <person name="Mitchell R.J."/>
        </authorList>
    </citation>
    <scope>NUCLEOTIDE SEQUENCE [LARGE SCALE GENOMIC DNA]</scope>
    <source>
        <strain evidence="4 5">A3.12</strain>
    </source>
</reference>
<dbReference type="GO" id="GO:0046872">
    <property type="term" value="F:metal ion binding"/>
    <property type="evidence" value="ECO:0007669"/>
    <property type="project" value="UniProtKB-KW"/>
</dbReference>
<dbReference type="CDD" id="cd10917">
    <property type="entry name" value="CE4_NodB_like_6s_7s"/>
    <property type="match status" value="1"/>
</dbReference>